<evidence type="ECO:0000259" key="6">
    <source>
        <dbReference type="Pfam" id="PF00593"/>
    </source>
</evidence>
<evidence type="ECO:0000313" key="9">
    <source>
        <dbReference type="Proteomes" id="UP000243053"/>
    </source>
</evidence>
<keyword evidence="2 4" id="KW-0472">Membrane</keyword>
<dbReference type="EMBL" id="MAAF01000007">
    <property type="protein sequence ID" value="OUR84885.1"/>
    <property type="molecule type" value="Genomic_DNA"/>
</dbReference>
<comment type="caution">
    <text evidence="8">The sequence shown here is derived from an EMBL/GenBank/DDBJ whole genome shotgun (WGS) entry which is preliminary data.</text>
</comment>
<evidence type="ECO:0000259" key="7">
    <source>
        <dbReference type="Pfam" id="PF07715"/>
    </source>
</evidence>
<feature type="domain" description="TonB-dependent receptor-like beta-barrel" evidence="6">
    <location>
        <begin position="434"/>
        <end position="961"/>
    </location>
</feature>
<dbReference type="InterPro" id="IPR037066">
    <property type="entry name" value="Plug_dom_sf"/>
</dbReference>
<dbReference type="AlphaFoldDB" id="A0A1Y5EVP2"/>
<comment type="subcellular location">
    <subcellularLocation>
        <location evidence="1 4">Cell outer membrane</location>
    </subcellularLocation>
</comment>
<accession>A0A1Y5EVP2</accession>
<dbReference type="Pfam" id="PF07715">
    <property type="entry name" value="Plug"/>
    <property type="match status" value="1"/>
</dbReference>
<organism evidence="8 9">
    <name type="scientific">Colwellia psychrerythraea</name>
    <name type="common">Vibrio psychroerythus</name>
    <dbReference type="NCBI Taxonomy" id="28229"/>
    <lineage>
        <taxon>Bacteria</taxon>
        <taxon>Pseudomonadati</taxon>
        <taxon>Pseudomonadota</taxon>
        <taxon>Gammaproteobacteria</taxon>
        <taxon>Alteromonadales</taxon>
        <taxon>Colwelliaceae</taxon>
        <taxon>Colwellia</taxon>
    </lineage>
</organism>
<evidence type="ECO:0000256" key="1">
    <source>
        <dbReference type="ARBA" id="ARBA00004442"/>
    </source>
</evidence>
<dbReference type="InterPro" id="IPR010104">
    <property type="entry name" value="TonB_rcpt_bac"/>
</dbReference>
<dbReference type="SUPFAM" id="SSF56935">
    <property type="entry name" value="Porins"/>
    <property type="match status" value="1"/>
</dbReference>
<dbReference type="NCBIfam" id="TIGR01782">
    <property type="entry name" value="TonB-Xanth-Caul"/>
    <property type="match status" value="1"/>
</dbReference>
<dbReference type="Pfam" id="PF00593">
    <property type="entry name" value="TonB_dep_Rec_b-barrel"/>
    <property type="match status" value="1"/>
</dbReference>
<comment type="similarity">
    <text evidence="4">Belongs to the TonB-dependent receptor family.</text>
</comment>
<evidence type="ECO:0000256" key="5">
    <source>
        <dbReference type="SAM" id="SignalP"/>
    </source>
</evidence>
<evidence type="ECO:0000256" key="2">
    <source>
        <dbReference type="ARBA" id="ARBA00023136"/>
    </source>
</evidence>
<feature type="chain" id="PRO_5012124812" evidence="5">
    <location>
        <begin position="29"/>
        <end position="994"/>
    </location>
</feature>
<keyword evidence="4" id="KW-0798">TonB box</keyword>
<dbReference type="PANTHER" id="PTHR40980">
    <property type="entry name" value="PLUG DOMAIN-CONTAINING PROTEIN"/>
    <property type="match status" value="1"/>
</dbReference>
<dbReference type="Gene3D" id="2.170.130.10">
    <property type="entry name" value="TonB-dependent receptor, plug domain"/>
    <property type="match status" value="1"/>
</dbReference>
<dbReference type="Proteomes" id="UP000243053">
    <property type="component" value="Unassembled WGS sequence"/>
</dbReference>
<name>A0A1Y5EVP2_COLPS</name>
<feature type="signal peptide" evidence="5">
    <location>
        <begin position="1"/>
        <end position="28"/>
    </location>
</feature>
<evidence type="ECO:0000256" key="4">
    <source>
        <dbReference type="RuleBase" id="RU003357"/>
    </source>
</evidence>
<evidence type="ECO:0000313" key="8">
    <source>
        <dbReference type="EMBL" id="OUR84885.1"/>
    </source>
</evidence>
<dbReference type="PANTHER" id="PTHR40980:SF3">
    <property type="entry name" value="TONB-DEPENDENT RECEPTOR-LIKE BETA-BARREL DOMAIN-CONTAINING PROTEIN"/>
    <property type="match status" value="1"/>
</dbReference>
<sequence>MINKTFTKTRIATSLSLILGATALPALSAEEVNLKEKDNVEVIEVTGIRSSLVKAMDIKRSAQGVVDAISSEDMGKFPDSNLAESLQRISGVSIDRSNGEGSKVTVRGLGPDFNLVTLNGRQMPSSNLESTVISNSRSFDFANLASEAVSGVEVYKTGKAEVSSGGIGATINILTARPLNTPGQKASIGVKAVLDQSTDEGDSVTPEISGLYSNTFADDTIGFGISFSHQERNGATKEAVVPQWHTQQIAPVDGWNGGINNTDWEEGDTFNRPQQFRYNFTEFDRTRDNGQLVFQYAPSDRITITADYTFSEQTVESTSNGIGAWFWEGETIDGSLNEFTTGTNHSPVVWHSGAGPDLSFSTSESASKNKNESIGLNIEWQPTDNLSFELDYHDSSAKSKADSPYGNSSTMEYAVNSRQSTTIDFRPDFPVMSISQLDGLTGAPSELITTGSSLRNSQFENDLSQIQLKGQYVFDEGVISSVDFGISKTDNDIRASIMTAQRDTWGGEGSVDDVTDSLFTPGSSSAQLDNLPSTGTNAAGETIDLFDLFYNFSFADASNEVASYAAPANSNNEVSPGIWPCADRFCVNEQWTTDELISEEYTAIYAQINMEFEIADMPLDISAGFRYEETDVNASAMVPAYTGVDWVSNNEFATVDSGESAFTDFDGDYNNFLPNLDISLDITDDLVARASFGKTLSRPTYNHIRGGVGINEVRQGFATASSGDPGLIPFESTNVDLSLEWYFDEGSYASVGYFRKDIKNFIGTRTTKGELFGLRSPTSGPRFDEAMAAVGSSDNTAIRQYIFDNYPESSTITGVDAGGTTTGQIHSVDGDDLIQFDITQPFNERDAKIDGFEIAFQHALESGFGIQANLTFVDSDAKYDPSVFDSQFALPGLSDTANLVAFYDKNGIQVRIAYNWRDEFLVSTNNNLNNPRINESYSQIDINASYNVTEDFVVFFEGINITDETQRMYSRSRNELLNAIQTGPRYNIGARYTF</sequence>
<keyword evidence="3" id="KW-0998">Cell outer membrane</keyword>
<dbReference type="InterPro" id="IPR000531">
    <property type="entry name" value="Beta-barrel_TonB"/>
</dbReference>
<dbReference type="InterPro" id="IPR036942">
    <property type="entry name" value="Beta-barrel_TonB_sf"/>
</dbReference>
<dbReference type="InterPro" id="IPR012910">
    <property type="entry name" value="Plug_dom"/>
</dbReference>
<dbReference type="Gene3D" id="2.40.170.20">
    <property type="entry name" value="TonB-dependent receptor, beta-barrel domain"/>
    <property type="match status" value="1"/>
</dbReference>
<feature type="domain" description="TonB-dependent receptor plug" evidence="7">
    <location>
        <begin position="59"/>
        <end position="168"/>
    </location>
</feature>
<protein>
    <submittedName>
        <fullName evidence="8">TonB-dependent receptor</fullName>
    </submittedName>
</protein>
<evidence type="ECO:0000256" key="3">
    <source>
        <dbReference type="ARBA" id="ARBA00023237"/>
    </source>
</evidence>
<gene>
    <name evidence="8" type="ORF">A9Q75_00630</name>
</gene>
<reference evidence="9" key="1">
    <citation type="journal article" date="2017" name="Proc. Natl. Acad. Sci. U.S.A.">
        <title>Simulation of Deepwater Horizon oil plume reveals substrate specialization within a complex community of hydrocarbon degraders.</title>
        <authorList>
            <person name="Hu P."/>
            <person name="Dubinsky E.A."/>
            <person name="Probst A.J."/>
            <person name="Wang J."/>
            <person name="Sieber C.M.K."/>
            <person name="Tom L.M."/>
            <person name="Gardinali P."/>
            <person name="Banfield J.F."/>
            <person name="Atlas R.M."/>
            <person name="Andersen G.L."/>
        </authorList>
    </citation>
    <scope>NUCLEOTIDE SEQUENCE [LARGE SCALE GENOMIC DNA]</scope>
</reference>
<keyword evidence="5" id="KW-0732">Signal</keyword>
<proteinExistence type="inferred from homology"/>
<dbReference type="GO" id="GO:0009279">
    <property type="term" value="C:cell outer membrane"/>
    <property type="evidence" value="ECO:0007669"/>
    <property type="project" value="UniProtKB-SubCell"/>
</dbReference>
<keyword evidence="8" id="KW-0675">Receptor</keyword>